<reference evidence="5 6" key="1">
    <citation type="submission" date="2021-02" db="EMBL/GenBank/DDBJ databases">
        <title>Complete Genome Sequence of Arcanobacterium phocisimile strain DSM 26142T from a harbour seal.</title>
        <authorList>
            <person name="Borowiak M."/>
            <person name="Alssahen M."/>
            <person name="Malorny B."/>
            <person name="Laemmler C."/>
            <person name="Siebert U."/>
            <person name="Ploetz M."/>
            <person name="Abdulmawjood A."/>
        </authorList>
    </citation>
    <scope>NUCLEOTIDE SEQUENCE [LARGE SCALE GENOMIC DNA]</scope>
    <source>
        <strain evidence="5 6">DSM 26142</strain>
    </source>
</reference>
<name>A0ABX7IGI4_9ACTO</name>
<dbReference type="PROSITE" id="PS50893">
    <property type="entry name" value="ABC_TRANSPORTER_2"/>
    <property type="match status" value="2"/>
</dbReference>
<protein>
    <submittedName>
        <fullName evidence="5">ABC-F family ATP-binding cassette domain-containing protein</fullName>
    </submittedName>
</protein>
<keyword evidence="1" id="KW-0547">Nucleotide-binding</keyword>
<dbReference type="CDD" id="cd03221">
    <property type="entry name" value="ABCF_EF-3"/>
    <property type="match status" value="2"/>
</dbReference>
<keyword evidence="2 5" id="KW-0067">ATP-binding</keyword>
<feature type="domain" description="ABC transporter" evidence="4">
    <location>
        <begin position="299"/>
        <end position="521"/>
    </location>
</feature>
<dbReference type="GO" id="GO:0005524">
    <property type="term" value="F:ATP binding"/>
    <property type="evidence" value="ECO:0007669"/>
    <property type="project" value="UniProtKB-KW"/>
</dbReference>
<feature type="coiled-coil region" evidence="3">
    <location>
        <begin position="582"/>
        <end position="609"/>
    </location>
</feature>
<gene>
    <name evidence="5" type="ORF">JTE88_07825</name>
</gene>
<dbReference type="PANTHER" id="PTHR42855">
    <property type="entry name" value="ABC TRANSPORTER ATP-BINDING SUBUNIT"/>
    <property type="match status" value="1"/>
</dbReference>
<dbReference type="EMBL" id="CP070228">
    <property type="protein sequence ID" value="QRV01975.1"/>
    <property type="molecule type" value="Genomic_DNA"/>
</dbReference>
<feature type="domain" description="ABC transporter" evidence="4">
    <location>
        <begin position="5"/>
        <end position="223"/>
    </location>
</feature>
<dbReference type="SMART" id="SM00382">
    <property type="entry name" value="AAA"/>
    <property type="match status" value="2"/>
</dbReference>
<dbReference type="Pfam" id="PF12848">
    <property type="entry name" value="ABC_tran_Xtn"/>
    <property type="match status" value="1"/>
</dbReference>
<evidence type="ECO:0000313" key="6">
    <source>
        <dbReference type="Proteomes" id="UP000602653"/>
    </source>
</evidence>
<dbReference type="InterPro" id="IPR032781">
    <property type="entry name" value="ABC_tran_Xtn"/>
</dbReference>
<keyword evidence="6" id="KW-1185">Reference proteome</keyword>
<evidence type="ECO:0000313" key="5">
    <source>
        <dbReference type="EMBL" id="QRV01975.1"/>
    </source>
</evidence>
<organism evidence="5 6">
    <name type="scientific">Arcanobacterium phocisimile</name>
    <dbReference type="NCBI Taxonomy" id="1302235"/>
    <lineage>
        <taxon>Bacteria</taxon>
        <taxon>Bacillati</taxon>
        <taxon>Actinomycetota</taxon>
        <taxon>Actinomycetes</taxon>
        <taxon>Actinomycetales</taxon>
        <taxon>Actinomycetaceae</taxon>
        <taxon>Arcanobacterium</taxon>
    </lineage>
</organism>
<accession>A0ABX7IGI4</accession>
<dbReference type="RefSeq" id="WP_204424131.1">
    <property type="nucleotide sequence ID" value="NZ_CP070228.1"/>
</dbReference>
<evidence type="ECO:0000256" key="2">
    <source>
        <dbReference type="ARBA" id="ARBA00022840"/>
    </source>
</evidence>
<sequence length="613" mass="66717">MAHILGVENVSIDLGSRPILGNINVSIEDGAKIGIVGPNGGGKSTLLKLLTRALEPDTGQVTMTSGTRFSVLSQAISFAPDVTVIQAIHGNAAEYEWASDSAIRYLHEGLLPDVPLDKKVTELSGGQRRRVALAATLAADANVIVLDEPTNHLDIEGVTFLAKYLNERFGRGEGALIVVTHDRWFLDAVCDRLWEVVPGNDGAGGRNPQPGHVETYEGGYAAYILQRAERSRIAQQAVEKRNNLLRKELAWLRRGAPARTSKPKFRIDAANELIANEPPPRDSIELAKMATTRLGKDVIDLIGVSFAYDAQDQTPVLDDVTVRLAPGERLGIVGGNGAGKSSLLGLISGALEPTAGRIRRGKTVKLAVLTQETKELDEIAHRRVVEAVHDIATHVMVGKKEMTAAQLVEKLGFTRERAWTQVGDLSGGERRRLQLLRLLVGEPNVLLLDEPTNDLDTDTLAAIEDVLDSWPGTLVVVSHDRYLLERITDHQIAVLDGHVRDLPGGVDEYLRLAAELRVQHDKGGDAGSQAAQPIKTKDAAKERLARKNMARIERKMDKVSQLIERIGLQQADAAASGDFEALVDLGKEAALAQEELDLLEEEWMVAAEEVEIY</sequence>
<evidence type="ECO:0000256" key="3">
    <source>
        <dbReference type="SAM" id="Coils"/>
    </source>
</evidence>
<dbReference type="PANTHER" id="PTHR42855:SF1">
    <property type="entry name" value="ABC TRANSPORTER DOMAIN-CONTAINING PROTEIN"/>
    <property type="match status" value="1"/>
</dbReference>
<dbReference type="InterPro" id="IPR003593">
    <property type="entry name" value="AAA+_ATPase"/>
</dbReference>
<keyword evidence="3" id="KW-0175">Coiled coil</keyword>
<dbReference type="InterPro" id="IPR017871">
    <property type="entry name" value="ABC_transporter-like_CS"/>
</dbReference>
<dbReference type="SUPFAM" id="SSF52540">
    <property type="entry name" value="P-loop containing nucleoside triphosphate hydrolases"/>
    <property type="match status" value="2"/>
</dbReference>
<dbReference type="InterPro" id="IPR003439">
    <property type="entry name" value="ABC_transporter-like_ATP-bd"/>
</dbReference>
<evidence type="ECO:0000256" key="1">
    <source>
        <dbReference type="ARBA" id="ARBA00022741"/>
    </source>
</evidence>
<evidence type="ECO:0000259" key="4">
    <source>
        <dbReference type="PROSITE" id="PS50893"/>
    </source>
</evidence>
<dbReference type="Pfam" id="PF00005">
    <property type="entry name" value="ABC_tran"/>
    <property type="match status" value="2"/>
</dbReference>
<dbReference type="Gene3D" id="3.40.50.300">
    <property type="entry name" value="P-loop containing nucleotide triphosphate hydrolases"/>
    <property type="match status" value="2"/>
</dbReference>
<dbReference type="Proteomes" id="UP000602653">
    <property type="component" value="Chromosome"/>
</dbReference>
<dbReference type="InterPro" id="IPR051309">
    <property type="entry name" value="ABCF_ATPase"/>
</dbReference>
<dbReference type="InterPro" id="IPR027417">
    <property type="entry name" value="P-loop_NTPase"/>
</dbReference>
<dbReference type="PROSITE" id="PS00211">
    <property type="entry name" value="ABC_TRANSPORTER_1"/>
    <property type="match status" value="2"/>
</dbReference>
<proteinExistence type="predicted"/>